<evidence type="ECO:0000313" key="2">
    <source>
        <dbReference type="Proteomes" id="UP000789860"/>
    </source>
</evidence>
<gene>
    <name evidence="1" type="ORF">SCALOS_LOCUS10800</name>
</gene>
<accession>A0ACA9PKT0</accession>
<dbReference type="Proteomes" id="UP000789860">
    <property type="component" value="Unassembled WGS sequence"/>
</dbReference>
<reference evidence="1" key="1">
    <citation type="submission" date="2021-06" db="EMBL/GenBank/DDBJ databases">
        <authorList>
            <person name="Kallberg Y."/>
            <person name="Tangrot J."/>
            <person name="Rosling A."/>
        </authorList>
    </citation>
    <scope>NUCLEOTIDE SEQUENCE</scope>
    <source>
        <strain evidence="1">AU212A</strain>
    </source>
</reference>
<protein>
    <submittedName>
        <fullName evidence="1">977_t:CDS:1</fullName>
    </submittedName>
</protein>
<feature type="non-terminal residue" evidence="1">
    <location>
        <position position="1"/>
    </location>
</feature>
<evidence type="ECO:0000313" key="1">
    <source>
        <dbReference type="EMBL" id="CAG8709195.1"/>
    </source>
</evidence>
<keyword evidence="2" id="KW-1185">Reference proteome</keyword>
<name>A0ACA9PKT0_9GLOM</name>
<comment type="caution">
    <text evidence="1">The sequence shown here is derived from an EMBL/GenBank/DDBJ whole genome shotgun (WGS) entry which is preliminary data.</text>
</comment>
<dbReference type="EMBL" id="CAJVPM010042494">
    <property type="protein sequence ID" value="CAG8709195.1"/>
    <property type="molecule type" value="Genomic_DNA"/>
</dbReference>
<organism evidence="1 2">
    <name type="scientific">Scutellospora calospora</name>
    <dbReference type="NCBI Taxonomy" id="85575"/>
    <lineage>
        <taxon>Eukaryota</taxon>
        <taxon>Fungi</taxon>
        <taxon>Fungi incertae sedis</taxon>
        <taxon>Mucoromycota</taxon>
        <taxon>Glomeromycotina</taxon>
        <taxon>Glomeromycetes</taxon>
        <taxon>Diversisporales</taxon>
        <taxon>Gigasporaceae</taxon>
        <taxon>Scutellospora</taxon>
    </lineage>
</organism>
<sequence>NIELFDIEIVDKDNNIDQLDEFLNKNNNNKKTNNNKEYNLSYISKIEFSKYLQE</sequence>
<proteinExistence type="predicted"/>